<dbReference type="Gene3D" id="3.40.50.1820">
    <property type="entry name" value="alpha/beta hydrolase"/>
    <property type="match status" value="1"/>
</dbReference>
<evidence type="ECO:0000313" key="10">
    <source>
        <dbReference type="Proteomes" id="UP001501074"/>
    </source>
</evidence>
<keyword evidence="3" id="KW-0858">Xylan degradation</keyword>
<evidence type="ECO:0000256" key="8">
    <source>
        <dbReference type="SAM" id="SignalP"/>
    </source>
</evidence>
<comment type="subcellular location">
    <subcellularLocation>
        <location evidence="1">Secreted</location>
    </subcellularLocation>
</comment>
<evidence type="ECO:0000256" key="6">
    <source>
        <dbReference type="ARBA" id="ARBA00023277"/>
    </source>
</evidence>
<evidence type="ECO:0000256" key="1">
    <source>
        <dbReference type="ARBA" id="ARBA00004613"/>
    </source>
</evidence>
<evidence type="ECO:0000256" key="4">
    <source>
        <dbReference type="ARBA" id="ARBA00022729"/>
    </source>
</evidence>
<comment type="caution">
    <text evidence="9">The sequence shown here is derived from an EMBL/GenBank/DDBJ whole genome shotgun (WGS) entry which is preliminary data.</text>
</comment>
<keyword evidence="5" id="KW-0378">Hydrolase</keyword>
<evidence type="ECO:0000256" key="3">
    <source>
        <dbReference type="ARBA" id="ARBA00022651"/>
    </source>
</evidence>
<feature type="chain" id="PRO_5045981789" evidence="8">
    <location>
        <begin position="28"/>
        <end position="326"/>
    </location>
</feature>
<evidence type="ECO:0000313" key="9">
    <source>
        <dbReference type="EMBL" id="GAA3633582.1"/>
    </source>
</evidence>
<gene>
    <name evidence="9" type="ORF">GCM10022223_59900</name>
</gene>
<organism evidence="9 10">
    <name type="scientific">Kineosporia mesophila</name>
    <dbReference type="NCBI Taxonomy" id="566012"/>
    <lineage>
        <taxon>Bacteria</taxon>
        <taxon>Bacillati</taxon>
        <taxon>Actinomycetota</taxon>
        <taxon>Actinomycetes</taxon>
        <taxon>Kineosporiales</taxon>
        <taxon>Kineosporiaceae</taxon>
        <taxon>Kineosporia</taxon>
    </lineage>
</organism>
<keyword evidence="4 8" id="KW-0732">Signal</keyword>
<proteinExistence type="predicted"/>
<reference evidence="10" key="1">
    <citation type="journal article" date="2019" name="Int. J. Syst. Evol. Microbiol.">
        <title>The Global Catalogue of Microorganisms (GCM) 10K type strain sequencing project: providing services to taxonomists for standard genome sequencing and annotation.</title>
        <authorList>
            <consortium name="The Broad Institute Genomics Platform"/>
            <consortium name="The Broad Institute Genome Sequencing Center for Infectious Disease"/>
            <person name="Wu L."/>
            <person name="Ma J."/>
        </authorList>
    </citation>
    <scope>NUCLEOTIDE SEQUENCE [LARGE SCALE GENOMIC DNA]</scope>
    <source>
        <strain evidence="10">JCM 16902</strain>
    </source>
</reference>
<dbReference type="RefSeq" id="WP_231485669.1">
    <property type="nucleotide sequence ID" value="NZ_BAAAZO010000012.1"/>
</dbReference>
<dbReference type="InterPro" id="IPR029058">
    <property type="entry name" value="AB_hydrolase_fold"/>
</dbReference>
<feature type="signal peptide" evidence="8">
    <location>
        <begin position="1"/>
        <end position="27"/>
    </location>
</feature>
<keyword evidence="6" id="KW-0119">Carbohydrate metabolism</keyword>
<keyword evidence="10" id="KW-1185">Reference proteome</keyword>
<protein>
    <submittedName>
        <fullName evidence="9">PHB depolymerase family esterase</fullName>
    </submittedName>
</protein>
<evidence type="ECO:0000256" key="7">
    <source>
        <dbReference type="ARBA" id="ARBA00023326"/>
    </source>
</evidence>
<dbReference type="PANTHER" id="PTHR38050:SF2">
    <property type="entry name" value="FERULOYL ESTERASE C-RELATED"/>
    <property type="match status" value="1"/>
</dbReference>
<sequence>MKLARPLAVLALLAVPIWLWVPHGASAAEPAAAQAAPVDSRVASAGCDTSTDLAAGKTVQQSITSGGRTRPYFLHLPAGYQDGEATPLILAFHGHNGTGADVEAYSGIDDLDAIAVYPVGAAGTDGGTSWQSAPYASDDVDDVQFVSDLLDGLQGSLCVDPDRIYATGKSNGGGFTALLACRLPHRIAAFATVSAAFYPGTTTGCDGSQPVPYLDFHGVADTTVPYAGGTSHGAKLPSLTDWMNDWVEHNGCTEPSSRTIGSDVTKYFWLGCTQDATVVHYKIANDGHTWPGDLVDSGPGASTRTISATDVMWSFFGKHPLDHRPL</sequence>
<dbReference type="EMBL" id="BAAAZO010000012">
    <property type="protein sequence ID" value="GAA3633582.1"/>
    <property type="molecule type" value="Genomic_DNA"/>
</dbReference>
<dbReference type="PANTHER" id="PTHR38050">
    <property type="match status" value="1"/>
</dbReference>
<name>A0ABP7AJV7_9ACTN</name>
<accession>A0ABP7AJV7</accession>
<keyword evidence="2" id="KW-0964">Secreted</keyword>
<dbReference type="Proteomes" id="UP001501074">
    <property type="component" value="Unassembled WGS sequence"/>
</dbReference>
<evidence type="ECO:0000256" key="2">
    <source>
        <dbReference type="ARBA" id="ARBA00022525"/>
    </source>
</evidence>
<evidence type="ECO:0000256" key="5">
    <source>
        <dbReference type="ARBA" id="ARBA00022801"/>
    </source>
</evidence>
<dbReference type="InterPro" id="IPR043595">
    <property type="entry name" value="FaeB/C/D"/>
</dbReference>
<dbReference type="SUPFAM" id="SSF53474">
    <property type="entry name" value="alpha/beta-Hydrolases"/>
    <property type="match status" value="1"/>
</dbReference>
<keyword evidence="7" id="KW-0624">Polysaccharide degradation</keyword>